<reference evidence="1 2" key="1">
    <citation type="journal article" date="2019" name="Sci. Rep.">
        <title>Orb-weaving spider Araneus ventricosus genome elucidates the spidroin gene catalogue.</title>
        <authorList>
            <person name="Kono N."/>
            <person name="Nakamura H."/>
            <person name="Ohtoshi R."/>
            <person name="Moran D.A.P."/>
            <person name="Shinohara A."/>
            <person name="Yoshida Y."/>
            <person name="Fujiwara M."/>
            <person name="Mori M."/>
            <person name="Tomita M."/>
            <person name="Arakawa K."/>
        </authorList>
    </citation>
    <scope>NUCLEOTIDE SEQUENCE [LARGE SCALE GENOMIC DNA]</scope>
</reference>
<keyword evidence="2" id="KW-1185">Reference proteome</keyword>
<protein>
    <submittedName>
        <fullName evidence="1">Uncharacterized protein</fullName>
    </submittedName>
</protein>
<accession>A0A4Y2RNN7</accession>
<dbReference type="AlphaFoldDB" id="A0A4Y2RNN7"/>
<gene>
    <name evidence="1" type="ORF">AVEN_254190_1</name>
</gene>
<name>A0A4Y2RNN7_ARAVE</name>
<evidence type="ECO:0000313" key="1">
    <source>
        <dbReference type="EMBL" id="GBN77424.1"/>
    </source>
</evidence>
<comment type="caution">
    <text evidence="1">The sequence shown here is derived from an EMBL/GenBank/DDBJ whole genome shotgun (WGS) entry which is preliminary data.</text>
</comment>
<dbReference type="OrthoDB" id="6762836at2759"/>
<dbReference type="EMBL" id="BGPR01017837">
    <property type="protein sequence ID" value="GBN77424.1"/>
    <property type="molecule type" value="Genomic_DNA"/>
</dbReference>
<proteinExistence type="predicted"/>
<sequence length="96" mass="11349">MSESKWHDAVAICAHLMPVFAKIKTIVPDLRNIHFLSDGHRIEYKKAFYLAATMERKKNKWQKNWKLTAFIGTIPKKDMERGHQTEYRMEVDVSKD</sequence>
<organism evidence="1 2">
    <name type="scientific">Araneus ventricosus</name>
    <name type="common">Orbweaver spider</name>
    <name type="synonym">Epeira ventricosa</name>
    <dbReference type="NCBI Taxonomy" id="182803"/>
    <lineage>
        <taxon>Eukaryota</taxon>
        <taxon>Metazoa</taxon>
        <taxon>Ecdysozoa</taxon>
        <taxon>Arthropoda</taxon>
        <taxon>Chelicerata</taxon>
        <taxon>Arachnida</taxon>
        <taxon>Araneae</taxon>
        <taxon>Araneomorphae</taxon>
        <taxon>Entelegynae</taxon>
        <taxon>Araneoidea</taxon>
        <taxon>Araneidae</taxon>
        <taxon>Araneus</taxon>
    </lineage>
</organism>
<evidence type="ECO:0000313" key="2">
    <source>
        <dbReference type="Proteomes" id="UP000499080"/>
    </source>
</evidence>
<dbReference type="Proteomes" id="UP000499080">
    <property type="component" value="Unassembled WGS sequence"/>
</dbReference>